<feature type="domain" description="Reverse transcriptase Ty1/copia-type" evidence="1">
    <location>
        <begin position="74"/>
        <end position="148"/>
    </location>
</feature>
<evidence type="ECO:0000259" key="1">
    <source>
        <dbReference type="Pfam" id="PF07727"/>
    </source>
</evidence>
<reference evidence="2" key="1">
    <citation type="submission" date="2018-05" db="EMBL/GenBank/DDBJ databases">
        <title>Draft genome of Mucuna pruriens seed.</title>
        <authorList>
            <person name="Nnadi N.E."/>
            <person name="Vos R."/>
            <person name="Hasami M.H."/>
            <person name="Devisetty U.K."/>
            <person name="Aguiy J.C."/>
        </authorList>
    </citation>
    <scope>NUCLEOTIDE SEQUENCE [LARGE SCALE GENOMIC DNA]</scope>
    <source>
        <strain evidence="2">JCA_2017</strain>
    </source>
</reference>
<dbReference type="STRING" id="157652.A0A371ECY8"/>
<feature type="non-terminal residue" evidence="2">
    <location>
        <position position="1"/>
    </location>
</feature>
<dbReference type="InterPro" id="IPR013103">
    <property type="entry name" value="RVT_2"/>
</dbReference>
<evidence type="ECO:0000313" key="2">
    <source>
        <dbReference type="EMBL" id="RDX63902.1"/>
    </source>
</evidence>
<keyword evidence="3" id="KW-1185">Reference proteome</keyword>
<gene>
    <name evidence="2" type="ORF">CR513_57605</name>
</gene>
<accession>A0A371ECY8</accession>
<comment type="caution">
    <text evidence="2">The sequence shown here is derived from an EMBL/GenBank/DDBJ whole genome shotgun (WGS) entry which is preliminary data.</text>
</comment>
<dbReference type="AlphaFoldDB" id="A0A371ECY8"/>
<name>A0A371ECY8_MUCPR</name>
<evidence type="ECO:0000313" key="3">
    <source>
        <dbReference type="Proteomes" id="UP000257109"/>
    </source>
</evidence>
<dbReference type="Pfam" id="PF07727">
    <property type="entry name" value="RVT_2"/>
    <property type="match status" value="1"/>
</dbReference>
<dbReference type="Proteomes" id="UP000257109">
    <property type="component" value="Unassembled WGS sequence"/>
</dbReference>
<proteinExistence type="predicted"/>
<organism evidence="2 3">
    <name type="scientific">Mucuna pruriens</name>
    <name type="common">Velvet bean</name>
    <name type="synonym">Dolichos pruriens</name>
    <dbReference type="NCBI Taxonomy" id="157652"/>
    <lineage>
        <taxon>Eukaryota</taxon>
        <taxon>Viridiplantae</taxon>
        <taxon>Streptophyta</taxon>
        <taxon>Embryophyta</taxon>
        <taxon>Tracheophyta</taxon>
        <taxon>Spermatophyta</taxon>
        <taxon>Magnoliopsida</taxon>
        <taxon>eudicotyledons</taxon>
        <taxon>Gunneridae</taxon>
        <taxon>Pentapetalae</taxon>
        <taxon>rosids</taxon>
        <taxon>fabids</taxon>
        <taxon>Fabales</taxon>
        <taxon>Fabaceae</taxon>
        <taxon>Papilionoideae</taxon>
        <taxon>50 kb inversion clade</taxon>
        <taxon>NPAAA clade</taxon>
        <taxon>indigoferoid/millettioid clade</taxon>
        <taxon>Phaseoleae</taxon>
        <taxon>Mucuna</taxon>
    </lineage>
</organism>
<dbReference type="EMBL" id="QJKJ01014650">
    <property type="protein sequence ID" value="RDX63902.1"/>
    <property type="molecule type" value="Genomic_DNA"/>
</dbReference>
<sequence>MLSSKNILFFEIHYDSLHSPIVVLSMFSNSLANPLQDNSLAITLIQEPKSTSLSCSSRTRKPLERPWRMNADENQTWDIMSCLPSIKPLGNKFVFSIKLHLDGSIDCYKARLVMLGNKQEYGLDYDKTFDPVGKMTIVRTLLAFAASQS</sequence>
<dbReference type="OrthoDB" id="411615at2759"/>
<protein>
    <recommendedName>
        <fullName evidence="1">Reverse transcriptase Ty1/copia-type domain-containing protein</fullName>
    </recommendedName>
</protein>